<comment type="caution">
    <text evidence="2">The sequence shown here is derived from an EMBL/GenBank/DDBJ whole genome shotgun (WGS) entry which is preliminary data.</text>
</comment>
<evidence type="ECO:0000313" key="3">
    <source>
        <dbReference type="Proteomes" id="UP001454036"/>
    </source>
</evidence>
<accession>A0AAV3P5D5</accession>
<dbReference type="Proteomes" id="UP001454036">
    <property type="component" value="Unassembled WGS sequence"/>
</dbReference>
<keyword evidence="3" id="KW-1185">Reference proteome</keyword>
<feature type="compositionally biased region" description="Acidic residues" evidence="1">
    <location>
        <begin position="136"/>
        <end position="151"/>
    </location>
</feature>
<name>A0AAV3P5D5_LITER</name>
<proteinExistence type="predicted"/>
<dbReference type="EMBL" id="BAABME010016261">
    <property type="protein sequence ID" value="GAA0145203.1"/>
    <property type="molecule type" value="Genomic_DNA"/>
</dbReference>
<sequence>MAGQGGKVELFNYCDADIFELGSIDGWAFRVGLRYGEFAACVYKHHEIEGLNGLFPLKSGNNVTHFVVLIENVKFIDVYFVKPSNNDSLIDMEDEYGNMKLSDWSIEIIKAKADEIAKLSATSGSVGVVEFNLEDRDNDNDSDTGDVEENEENVKNA</sequence>
<gene>
    <name evidence="2" type="ORF">LIER_36087</name>
</gene>
<reference evidence="2 3" key="1">
    <citation type="submission" date="2024-01" db="EMBL/GenBank/DDBJ databases">
        <title>The complete chloroplast genome sequence of Lithospermum erythrorhizon: insights into the phylogenetic relationship among Boraginaceae species and the maternal lineages of purple gromwells.</title>
        <authorList>
            <person name="Okada T."/>
            <person name="Watanabe K."/>
        </authorList>
    </citation>
    <scope>NUCLEOTIDE SEQUENCE [LARGE SCALE GENOMIC DNA]</scope>
</reference>
<feature type="region of interest" description="Disordered" evidence="1">
    <location>
        <begin position="132"/>
        <end position="157"/>
    </location>
</feature>
<evidence type="ECO:0000256" key="1">
    <source>
        <dbReference type="SAM" id="MobiDB-lite"/>
    </source>
</evidence>
<organism evidence="2 3">
    <name type="scientific">Lithospermum erythrorhizon</name>
    <name type="common">Purple gromwell</name>
    <name type="synonym">Lithospermum officinale var. erythrorhizon</name>
    <dbReference type="NCBI Taxonomy" id="34254"/>
    <lineage>
        <taxon>Eukaryota</taxon>
        <taxon>Viridiplantae</taxon>
        <taxon>Streptophyta</taxon>
        <taxon>Embryophyta</taxon>
        <taxon>Tracheophyta</taxon>
        <taxon>Spermatophyta</taxon>
        <taxon>Magnoliopsida</taxon>
        <taxon>eudicotyledons</taxon>
        <taxon>Gunneridae</taxon>
        <taxon>Pentapetalae</taxon>
        <taxon>asterids</taxon>
        <taxon>lamiids</taxon>
        <taxon>Boraginales</taxon>
        <taxon>Boraginaceae</taxon>
        <taxon>Boraginoideae</taxon>
        <taxon>Lithospermeae</taxon>
        <taxon>Lithospermum</taxon>
    </lineage>
</organism>
<protein>
    <submittedName>
        <fullName evidence="2">Uncharacterized protein</fullName>
    </submittedName>
</protein>
<evidence type="ECO:0000313" key="2">
    <source>
        <dbReference type="EMBL" id="GAA0145203.1"/>
    </source>
</evidence>
<dbReference type="AlphaFoldDB" id="A0AAV3P5D5"/>